<reference evidence="4 6" key="1">
    <citation type="submission" date="2019-09" db="EMBL/GenBank/DDBJ databases">
        <title>Butyricimonas paravirosa DSM 105722 (=214-4 = JCM 18677 = CCUG 65563).</title>
        <authorList>
            <person name="Le Roy T."/>
            <person name="Cani P.D."/>
        </authorList>
    </citation>
    <scope>NUCLEOTIDE SEQUENCE [LARGE SCALE GENOMIC DNA]</scope>
    <source>
        <strain evidence="4 6">DSM 105722</strain>
    </source>
</reference>
<gene>
    <name evidence="4" type="ORF">F1644_19980</name>
    <name evidence="3" type="ORF">GGR15_001555</name>
</gene>
<keyword evidence="1" id="KW-0175">Coiled coil</keyword>
<evidence type="ECO:0000256" key="1">
    <source>
        <dbReference type="SAM" id="Coils"/>
    </source>
</evidence>
<organism evidence="3 5">
    <name type="scientific">Butyricimonas paravirosa</name>
    <dbReference type="NCBI Taxonomy" id="1472417"/>
    <lineage>
        <taxon>Bacteria</taxon>
        <taxon>Pseudomonadati</taxon>
        <taxon>Bacteroidota</taxon>
        <taxon>Bacteroidia</taxon>
        <taxon>Bacteroidales</taxon>
        <taxon>Odoribacteraceae</taxon>
        <taxon>Butyricimonas</taxon>
    </lineage>
</organism>
<dbReference type="GO" id="GO:0005886">
    <property type="term" value="C:plasma membrane"/>
    <property type="evidence" value="ECO:0007669"/>
    <property type="project" value="TreeGrafter"/>
</dbReference>
<evidence type="ECO:0000256" key="2">
    <source>
        <dbReference type="SAM" id="Phobius"/>
    </source>
</evidence>
<dbReference type="Proteomes" id="UP001302374">
    <property type="component" value="Chromosome"/>
</dbReference>
<reference evidence="3 5" key="2">
    <citation type="submission" date="2020-03" db="EMBL/GenBank/DDBJ databases">
        <title>Genomic Encyclopedia of Type Strains, Phase IV (KMG-IV): sequencing the most valuable type-strain genomes for metagenomic binning, comparative biology and taxonomic classification.</title>
        <authorList>
            <person name="Goeker M."/>
        </authorList>
    </citation>
    <scope>NUCLEOTIDE SEQUENCE [LARGE SCALE GENOMIC DNA]</scope>
    <source>
        <strain evidence="3 5">DSM 105722</strain>
    </source>
</reference>
<dbReference type="PANTHER" id="PTHR32309">
    <property type="entry name" value="TYROSINE-PROTEIN KINASE"/>
    <property type="match status" value="1"/>
</dbReference>
<dbReference type="GeneID" id="86893625"/>
<name>A0A7X6BJS0_9BACT</name>
<evidence type="ECO:0000313" key="5">
    <source>
        <dbReference type="Proteomes" id="UP000576368"/>
    </source>
</evidence>
<accession>A0A7X6BJS0</accession>
<protein>
    <submittedName>
        <fullName evidence="3">Uncharacterized protein involved in exopolysaccharide biosynthesis</fullName>
    </submittedName>
</protein>
<evidence type="ECO:0000313" key="6">
    <source>
        <dbReference type="Proteomes" id="UP001302374"/>
    </source>
</evidence>
<feature type="coiled-coil region" evidence="1">
    <location>
        <begin position="202"/>
        <end position="229"/>
    </location>
</feature>
<dbReference type="GO" id="GO:0004713">
    <property type="term" value="F:protein tyrosine kinase activity"/>
    <property type="evidence" value="ECO:0007669"/>
    <property type="project" value="TreeGrafter"/>
</dbReference>
<dbReference type="RefSeq" id="WP_087422414.1">
    <property type="nucleotide sequence ID" value="NZ_BMPA01000006.1"/>
</dbReference>
<dbReference type="Proteomes" id="UP000576368">
    <property type="component" value="Unassembled WGS sequence"/>
</dbReference>
<sequence length="320" mass="37006">MNREQKLKGIDPLIMFEQVWTNKKKLLLIICIGVVVGLIVSWSIPTAYTTTIKIVPDQSTIDNSNFISDIVKSKPFLLNFWSLEVSKLDKSKILLRNYILNEYKFPWWRDIIELPATIQKWRYGKPIFLDTVNLFQLAPEQATFVGRMNKDIKVQMDKRNGVMNLIVRMQDPMVSALVANEILKKMQTLVAEKKTYKANVDVKFYENLLNNARLNYEKKQEDLSKYIASHRESVSSVSTMEQFRLKQDVELVYKPYASMIEELDKAKMKVQEETPTFAIIEPASVPSYPSEPRTLLIILGSVFLFGFFGIIGLLVRGMFK</sequence>
<proteinExistence type="predicted"/>
<feature type="transmembrane region" description="Helical" evidence="2">
    <location>
        <begin position="295"/>
        <end position="315"/>
    </location>
</feature>
<dbReference type="PANTHER" id="PTHR32309:SF13">
    <property type="entry name" value="FERRIC ENTEROBACTIN TRANSPORT PROTEIN FEPE"/>
    <property type="match status" value="1"/>
</dbReference>
<dbReference type="AlphaFoldDB" id="A0A7X6BJS0"/>
<dbReference type="EMBL" id="JAATLI010000005">
    <property type="protein sequence ID" value="NJC17938.1"/>
    <property type="molecule type" value="Genomic_DNA"/>
</dbReference>
<keyword evidence="6" id="KW-1185">Reference proteome</keyword>
<feature type="transmembrane region" description="Helical" evidence="2">
    <location>
        <begin position="26"/>
        <end position="44"/>
    </location>
</feature>
<keyword evidence="2" id="KW-0472">Membrane</keyword>
<dbReference type="InterPro" id="IPR050445">
    <property type="entry name" value="Bact_polysacc_biosynth/exp"/>
</dbReference>
<evidence type="ECO:0000313" key="3">
    <source>
        <dbReference type="EMBL" id="NJC17938.1"/>
    </source>
</evidence>
<keyword evidence="2" id="KW-1133">Transmembrane helix</keyword>
<evidence type="ECO:0000313" key="4">
    <source>
        <dbReference type="EMBL" id="WOF14390.1"/>
    </source>
</evidence>
<keyword evidence="2" id="KW-0812">Transmembrane</keyword>
<dbReference type="EMBL" id="CP043839">
    <property type="protein sequence ID" value="WOF14390.1"/>
    <property type="molecule type" value="Genomic_DNA"/>
</dbReference>